<evidence type="ECO:0000313" key="10">
    <source>
        <dbReference type="Proteomes" id="UP000440978"/>
    </source>
</evidence>
<protein>
    <submittedName>
        <fullName evidence="9">Iron chelate uptake ABC transporter family permease subunit</fullName>
    </submittedName>
</protein>
<dbReference type="PANTHER" id="PTHR30472">
    <property type="entry name" value="FERRIC ENTEROBACTIN TRANSPORT SYSTEM PERMEASE PROTEIN"/>
    <property type="match status" value="1"/>
</dbReference>
<proteinExistence type="inferred from homology"/>
<dbReference type="OrthoDB" id="9796260at2"/>
<feature type="transmembrane region" description="Helical" evidence="8">
    <location>
        <begin position="129"/>
        <end position="145"/>
    </location>
</feature>
<evidence type="ECO:0000256" key="2">
    <source>
        <dbReference type="ARBA" id="ARBA00007935"/>
    </source>
</evidence>
<accession>A0A6N8CM11</accession>
<evidence type="ECO:0000256" key="8">
    <source>
        <dbReference type="SAM" id="Phobius"/>
    </source>
</evidence>
<evidence type="ECO:0000256" key="5">
    <source>
        <dbReference type="ARBA" id="ARBA00022692"/>
    </source>
</evidence>
<keyword evidence="6 8" id="KW-1133">Transmembrane helix</keyword>
<keyword evidence="7 8" id="KW-0472">Membrane</keyword>
<feature type="transmembrane region" description="Helical" evidence="8">
    <location>
        <begin position="72"/>
        <end position="91"/>
    </location>
</feature>
<evidence type="ECO:0000256" key="6">
    <source>
        <dbReference type="ARBA" id="ARBA00022989"/>
    </source>
</evidence>
<dbReference type="InterPro" id="IPR000522">
    <property type="entry name" value="ABC_transptr_permease_BtuC"/>
</dbReference>
<evidence type="ECO:0000256" key="1">
    <source>
        <dbReference type="ARBA" id="ARBA00004651"/>
    </source>
</evidence>
<dbReference type="PANTHER" id="PTHR30472:SF19">
    <property type="entry name" value="PETROBACTIN IMPORT SYSTEM PERMEASE PROTEIN YCLO"/>
    <property type="match status" value="1"/>
</dbReference>
<feature type="transmembrane region" description="Helical" evidence="8">
    <location>
        <begin position="177"/>
        <end position="198"/>
    </location>
</feature>
<feature type="transmembrane region" description="Helical" evidence="8">
    <location>
        <begin position="6"/>
        <end position="28"/>
    </location>
</feature>
<organism evidence="9 10">
    <name type="scientific">Terrilactibacillus tamarindi</name>
    <dbReference type="NCBI Taxonomy" id="2599694"/>
    <lineage>
        <taxon>Bacteria</taxon>
        <taxon>Bacillati</taxon>
        <taxon>Bacillota</taxon>
        <taxon>Bacilli</taxon>
        <taxon>Bacillales</taxon>
        <taxon>Bacillaceae</taxon>
        <taxon>Terrilactibacillus</taxon>
    </lineage>
</organism>
<comment type="similarity">
    <text evidence="2">Belongs to the binding-protein-dependent transport system permease family. FecCD subfamily.</text>
</comment>
<dbReference type="PROSITE" id="PS51257">
    <property type="entry name" value="PROKAR_LIPOPROTEIN"/>
    <property type="match status" value="1"/>
</dbReference>
<feature type="transmembrane region" description="Helical" evidence="8">
    <location>
        <begin position="265"/>
        <end position="285"/>
    </location>
</feature>
<comment type="caution">
    <text evidence="9">The sequence shown here is derived from an EMBL/GenBank/DDBJ whole genome shotgun (WGS) entry which is preliminary data.</text>
</comment>
<name>A0A6N8CM11_9BACI</name>
<comment type="subcellular location">
    <subcellularLocation>
        <location evidence="1">Cell membrane</location>
        <topology evidence="1">Multi-pass membrane protein</topology>
    </subcellularLocation>
</comment>
<evidence type="ECO:0000313" key="9">
    <source>
        <dbReference type="EMBL" id="MTT31019.1"/>
    </source>
</evidence>
<gene>
    <name evidence="9" type="ORF">GMB86_03185</name>
</gene>
<dbReference type="InterPro" id="IPR037294">
    <property type="entry name" value="ABC_BtuC-like"/>
</dbReference>
<dbReference type="CDD" id="cd06550">
    <property type="entry name" value="TM_ABC_iron-siderophores_like"/>
    <property type="match status" value="1"/>
</dbReference>
<reference evidence="9 10" key="1">
    <citation type="submission" date="2019-11" db="EMBL/GenBank/DDBJ databases">
        <title>Terrilactibacillus tamarindus sp. nov. BCM23-1 isolated from bark of Tamarindus indica.</title>
        <authorList>
            <person name="Kingkaew E."/>
            <person name="Tanasupawat S."/>
        </authorList>
    </citation>
    <scope>NUCLEOTIDE SEQUENCE [LARGE SCALE GENOMIC DNA]</scope>
    <source>
        <strain evidence="9 10">BCM23-1</strain>
    </source>
</reference>
<feature type="transmembrane region" description="Helical" evidence="8">
    <location>
        <begin position="225"/>
        <end position="253"/>
    </location>
</feature>
<keyword evidence="4" id="KW-1003">Cell membrane</keyword>
<feature type="transmembrane region" description="Helical" evidence="8">
    <location>
        <begin position="40"/>
        <end position="60"/>
    </location>
</feature>
<dbReference type="EMBL" id="WNHB01000003">
    <property type="protein sequence ID" value="MTT31019.1"/>
    <property type="molecule type" value="Genomic_DNA"/>
</dbReference>
<dbReference type="Gene3D" id="1.10.3470.10">
    <property type="entry name" value="ABC transporter involved in vitamin B12 uptake, BtuC"/>
    <property type="match status" value="1"/>
</dbReference>
<feature type="transmembrane region" description="Helical" evidence="8">
    <location>
        <begin position="291"/>
        <end position="312"/>
    </location>
</feature>
<evidence type="ECO:0000256" key="7">
    <source>
        <dbReference type="ARBA" id="ARBA00023136"/>
    </source>
</evidence>
<dbReference type="SUPFAM" id="SSF81345">
    <property type="entry name" value="ABC transporter involved in vitamin B12 uptake, BtuC"/>
    <property type="match status" value="1"/>
</dbReference>
<keyword evidence="10" id="KW-1185">Reference proteome</keyword>
<keyword evidence="5 8" id="KW-0812">Transmembrane</keyword>
<dbReference type="Proteomes" id="UP000440978">
    <property type="component" value="Unassembled WGS sequence"/>
</dbReference>
<keyword evidence="3" id="KW-0813">Transport</keyword>
<dbReference type="GO" id="GO:0005886">
    <property type="term" value="C:plasma membrane"/>
    <property type="evidence" value="ECO:0007669"/>
    <property type="project" value="UniProtKB-SubCell"/>
</dbReference>
<dbReference type="GO" id="GO:0033214">
    <property type="term" value="P:siderophore-iron import into cell"/>
    <property type="evidence" value="ECO:0007669"/>
    <property type="project" value="TreeGrafter"/>
</dbReference>
<dbReference type="AlphaFoldDB" id="A0A6N8CM11"/>
<dbReference type="Pfam" id="PF01032">
    <property type="entry name" value="FecCD"/>
    <property type="match status" value="1"/>
</dbReference>
<evidence type="ECO:0000256" key="3">
    <source>
        <dbReference type="ARBA" id="ARBA00022448"/>
    </source>
</evidence>
<evidence type="ECO:0000256" key="4">
    <source>
        <dbReference type="ARBA" id="ARBA00022475"/>
    </source>
</evidence>
<sequence>MPRKSTIQMSALGAFAILSCLLFMFYKIGGSWSFALEERGIKLAAIGLTAVAIGVSTLIFQTLTQNRILTPSVMGLDSLYMLFQTLLVFFIGSNNPLMANKNINFIATLILMIAFSFMLYHLLFRRERVSIYFLLLLGIVFGTLFQNGSSFMQMLIDPNEFLIVQGKMFASFNSVNGTVLGVASIVLILSLVYLAFWFKYLDVLRLGKDQAINLGVPYFKLARHLLIIVSIMISVATALVGPVTFLGLLVVNVTYQLFDTYRHKVLIPGSILLSIIALVFGQWMVERIFTFNTTLSVIINFIGGAYFIYLLIKESRG</sequence>
<feature type="transmembrane region" description="Helical" evidence="8">
    <location>
        <begin position="103"/>
        <end position="123"/>
    </location>
</feature>
<dbReference type="GO" id="GO:0022857">
    <property type="term" value="F:transmembrane transporter activity"/>
    <property type="evidence" value="ECO:0007669"/>
    <property type="project" value="InterPro"/>
</dbReference>
<dbReference type="RefSeq" id="WP_155216738.1">
    <property type="nucleotide sequence ID" value="NZ_WNHB01000003.1"/>
</dbReference>